<dbReference type="InParanoid" id="A0A1C7NHL5"/>
<keyword evidence="2" id="KW-1133">Transmembrane helix</keyword>
<dbReference type="STRING" id="101091.A0A1C7NHL5"/>
<feature type="transmembrane region" description="Helical" evidence="2">
    <location>
        <begin position="35"/>
        <end position="56"/>
    </location>
</feature>
<dbReference type="OrthoDB" id="18139at2759"/>
<dbReference type="PANTHER" id="PTHR28112:SF1">
    <property type="entry name" value="SRP-INDEPENDENT TARGETING PROTEIN 3"/>
    <property type="match status" value="1"/>
</dbReference>
<dbReference type="AlphaFoldDB" id="A0A1C7NHL5"/>
<evidence type="ECO:0000313" key="4">
    <source>
        <dbReference type="Proteomes" id="UP000093000"/>
    </source>
</evidence>
<evidence type="ECO:0000256" key="1">
    <source>
        <dbReference type="SAM" id="MobiDB-lite"/>
    </source>
</evidence>
<organism evidence="3 4">
    <name type="scientific">Choanephora cucurbitarum</name>
    <dbReference type="NCBI Taxonomy" id="101091"/>
    <lineage>
        <taxon>Eukaryota</taxon>
        <taxon>Fungi</taxon>
        <taxon>Fungi incertae sedis</taxon>
        <taxon>Mucoromycota</taxon>
        <taxon>Mucoromycotina</taxon>
        <taxon>Mucoromycetes</taxon>
        <taxon>Mucorales</taxon>
        <taxon>Mucorineae</taxon>
        <taxon>Choanephoraceae</taxon>
        <taxon>Choanephoroideae</taxon>
        <taxon>Choanephora</taxon>
    </lineage>
</organism>
<dbReference type="InterPro" id="IPR012098">
    <property type="entry name" value="SND3_fun"/>
</dbReference>
<keyword evidence="2" id="KW-0812">Transmembrane</keyword>
<dbReference type="GO" id="GO:0005739">
    <property type="term" value="C:mitochondrion"/>
    <property type="evidence" value="ECO:0007669"/>
    <property type="project" value="TreeGrafter"/>
</dbReference>
<dbReference type="FunCoup" id="A0A1C7NHL5">
    <property type="interactions" value="129"/>
</dbReference>
<feature type="region of interest" description="Disordered" evidence="1">
    <location>
        <begin position="168"/>
        <end position="193"/>
    </location>
</feature>
<dbReference type="Pfam" id="PF10032">
    <property type="entry name" value="Pho88"/>
    <property type="match status" value="1"/>
</dbReference>
<comment type="caution">
    <text evidence="3">The sequence shown here is derived from an EMBL/GenBank/DDBJ whole genome shotgun (WGS) entry which is preliminary data.</text>
</comment>
<keyword evidence="2" id="KW-0472">Membrane</keyword>
<protein>
    <submittedName>
        <fullName evidence="3">Inorganic phosphate transport protein PHO88</fullName>
    </submittedName>
</protein>
<accession>A0A1C7NHL5</accession>
<evidence type="ECO:0000313" key="3">
    <source>
        <dbReference type="EMBL" id="OBZ88525.1"/>
    </source>
</evidence>
<name>A0A1C7NHL5_9FUNG</name>
<proteinExistence type="predicted"/>
<gene>
    <name evidence="3" type="primary">PHO88_0</name>
    <name evidence="3" type="ORF">A0J61_03432</name>
</gene>
<dbReference type="GO" id="GO:0045047">
    <property type="term" value="P:protein targeting to ER"/>
    <property type="evidence" value="ECO:0007669"/>
    <property type="project" value="InterPro"/>
</dbReference>
<sequence length="193" mass="22090">MTNYYQKLNSPYFNVASFLFFQQLGRFVKLENYTYSLRILYITAQLTILGLNYYLISKIKQKNDQTVLKYVEPASQSWDGSEAPDRLVNTTVMDYDIAEVNKGIKQSAGGILMIALLHFKFGFIQPLLVQSILGFKTFLMTKEARIHLWGSPATGDLRRPFRIDSPFGMISEKKQPRTDKGSIKKAEKALKAE</sequence>
<evidence type="ECO:0000256" key="2">
    <source>
        <dbReference type="SAM" id="Phobius"/>
    </source>
</evidence>
<keyword evidence="4" id="KW-1185">Reference proteome</keyword>
<dbReference type="Proteomes" id="UP000093000">
    <property type="component" value="Unassembled WGS sequence"/>
</dbReference>
<dbReference type="PANTHER" id="PTHR28112">
    <property type="entry name" value="SRP-INDEPENDENT TARGETING PROTEIN 3"/>
    <property type="match status" value="1"/>
</dbReference>
<dbReference type="GO" id="GO:0005783">
    <property type="term" value="C:endoplasmic reticulum"/>
    <property type="evidence" value="ECO:0007669"/>
    <property type="project" value="InterPro"/>
</dbReference>
<feature type="compositionally biased region" description="Basic and acidic residues" evidence="1">
    <location>
        <begin position="171"/>
        <end position="193"/>
    </location>
</feature>
<dbReference type="EMBL" id="LUGH01000147">
    <property type="protein sequence ID" value="OBZ88525.1"/>
    <property type="molecule type" value="Genomic_DNA"/>
</dbReference>
<reference evidence="3 4" key="1">
    <citation type="submission" date="2016-03" db="EMBL/GenBank/DDBJ databases">
        <title>Choanephora cucurbitarum.</title>
        <authorList>
            <person name="Min B."/>
            <person name="Park H."/>
            <person name="Park J.-H."/>
            <person name="Shin H.-D."/>
            <person name="Choi I.-G."/>
        </authorList>
    </citation>
    <scope>NUCLEOTIDE SEQUENCE [LARGE SCALE GENOMIC DNA]</scope>
    <source>
        <strain evidence="3 4">KUS-F28377</strain>
    </source>
</reference>